<evidence type="ECO:0000313" key="2">
    <source>
        <dbReference type="EMBL" id="MBO8430254.1"/>
    </source>
</evidence>
<proteinExistence type="predicted"/>
<sequence>MKKFLSGIILALMLAGSAVMAKTVPVVALTPYSANNPPQSMVVQVKSNIQVTDDVVLFENFTVKGKVVPTNNGAFAFVPYSYINIHNEELPIKAQTYGIFAGFVNNQHTTPSGSPFTVHTGQMFILNFKDVQQVVDNSVNQNLSGSPTDATIDLFVPATEESQRPFSTYLPGLPRTDLSTMDATNLYNPAMPLGSILQQREFLR</sequence>
<comment type="caution">
    <text evidence="2">The sequence shown here is derived from an EMBL/GenBank/DDBJ whole genome shotgun (WGS) entry which is preliminary data.</text>
</comment>
<dbReference type="EMBL" id="JADIND010000054">
    <property type="protein sequence ID" value="MBO8430254.1"/>
    <property type="molecule type" value="Genomic_DNA"/>
</dbReference>
<protein>
    <submittedName>
        <fullName evidence="2">Uncharacterized protein</fullName>
    </submittedName>
</protein>
<organism evidence="2 3">
    <name type="scientific">Candidatus Scatousia excrementipullorum</name>
    <dbReference type="NCBI Taxonomy" id="2840936"/>
    <lineage>
        <taxon>Bacteria</taxon>
        <taxon>Candidatus Scatousia</taxon>
    </lineage>
</organism>
<gene>
    <name evidence="2" type="ORF">IAC76_02595</name>
</gene>
<dbReference type="AlphaFoldDB" id="A0A9D9DM46"/>
<evidence type="ECO:0000313" key="3">
    <source>
        <dbReference type="Proteomes" id="UP000823632"/>
    </source>
</evidence>
<dbReference type="Proteomes" id="UP000823632">
    <property type="component" value="Unassembled WGS sequence"/>
</dbReference>
<reference evidence="2" key="1">
    <citation type="submission" date="2020-10" db="EMBL/GenBank/DDBJ databases">
        <authorList>
            <person name="Gilroy R."/>
        </authorList>
    </citation>
    <scope>NUCLEOTIDE SEQUENCE</scope>
    <source>
        <strain evidence="2">10192</strain>
    </source>
</reference>
<reference evidence="2" key="2">
    <citation type="journal article" date="2021" name="PeerJ">
        <title>Extensive microbial diversity within the chicken gut microbiome revealed by metagenomics and culture.</title>
        <authorList>
            <person name="Gilroy R."/>
            <person name="Ravi A."/>
            <person name="Getino M."/>
            <person name="Pursley I."/>
            <person name="Horton D.L."/>
            <person name="Alikhan N.F."/>
            <person name="Baker D."/>
            <person name="Gharbi K."/>
            <person name="Hall N."/>
            <person name="Watson M."/>
            <person name="Adriaenssens E.M."/>
            <person name="Foster-Nyarko E."/>
            <person name="Jarju S."/>
            <person name="Secka A."/>
            <person name="Antonio M."/>
            <person name="Oren A."/>
            <person name="Chaudhuri R.R."/>
            <person name="La Ragione R."/>
            <person name="Hildebrand F."/>
            <person name="Pallen M.J."/>
        </authorList>
    </citation>
    <scope>NUCLEOTIDE SEQUENCE</scope>
    <source>
        <strain evidence="2">10192</strain>
    </source>
</reference>
<feature type="chain" id="PRO_5039217527" evidence="1">
    <location>
        <begin position="22"/>
        <end position="204"/>
    </location>
</feature>
<evidence type="ECO:0000256" key="1">
    <source>
        <dbReference type="SAM" id="SignalP"/>
    </source>
</evidence>
<feature type="signal peptide" evidence="1">
    <location>
        <begin position="1"/>
        <end position="21"/>
    </location>
</feature>
<keyword evidence="1" id="KW-0732">Signal</keyword>
<accession>A0A9D9DM46</accession>
<name>A0A9D9DM46_9BACT</name>